<proteinExistence type="predicted"/>
<dbReference type="InterPro" id="IPR049054">
    <property type="entry name" value="CN_hydtase_beta-like_N"/>
</dbReference>
<dbReference type="Pfam" id="PF21006">
    <property type="entry name" value="NHase_beta_N"/>
    <property type="match status" value="1"/>
</dbReference>
<dbReference type="InterPro" id="IPR042262">
    <property type="entry name" value="CN_hydtase_beta_C"/>
</dbReference>
<dbReference type="Gene3D" id="1.10.472.20">
    <property type="entry name" value="Nitrile hydratase, beta subunit"/>
    <property type="match status" value="1"/>
</dbReference>
<name>A0A916XJW0_9HYPH</name>
<feature type="domain" description="Nitrile hydratase beta subunit-like N-terminal" evidence="1">
    <location>
        <begin position="1"/>
        <end position="97"/>
    </location>
</feature>
<organism evidence="2 3">
    <name type="scientific">Chelatococcus reniformis</name>
    <dbReference type="NCBI Taxonomy" id="1494448"/>
    <lineage>
        <taxon>Bacteria</taxon>
        <taxon>Pseudomonadati</taxon>
        <taxon>Pseudomonadota</taxon>
        <taxon>Alphaproteobacteria</taxon>
        <taxon>Hyphomicrobiales</taxon>
        <taxon>Chelatococcaceae</taxon>
        <taxon>Chelatococcus</taxon>
    </lineage>
</organism>
<reference evidence="2" key="1">
    <citation type="journal article" date="2014" name="Int. J. Syst. Evol. Microbiol.">
        <title>Complete genome sequence of Corynebacterium casei LMG S-19264T (=DSM 44701T), isolated from a smear-ripened cheese.</title>
        <authorList>
            <consortium name="US DOE Joint Genome Institute (JGI-PGF)"/>
            <person name="Walter F."/>
            <person name="Albersmeier A."/>
            <person name="Kalinowski J."/>
            <person name="Ruckert C."/>
        </authorList>
    </citation>
    <scope>NUCLEOTIDE SEQUENCE</scope>
    <source>
        <strain evidence="2">CGMCC 1.12919</strain>
    </source>
</reference>
<accession>A0A916XJW0</accession>
<reference evidence="2" key="2">
    <citation type="submission" date="2020-09" db="EMBL/GenBank/DDBJ databases">
        <authorList>
            <person name="Sun Q."/>
            <person name="Zhou Y."/>
        </authorList>
    </citation>
    <scope>NUCLEOTIDE SEQUENCE</scope>
    <source>
        <strain evidence="2">CGMCC 1.12919</strain>
    </source>
</reference>
<dbReference type="Proteomes" id="UP000637002">
    <property type="component" value="Unassembled WGS sequence"/>
</dbReference>
<gene>
    <name evidence="2" type="ORF">GCM10010994_41670</name>
</gene>
<dbReference type="AlphaFoldDB" id="A0A916XJW0"/>
<dbReference type="RefSeq" id="WP_210324543.1">
    <property type="nucleotide sequence ID" value="NZ_BMGG01000007.1"/>
</dbReference>
<dbReference type="SUPFAM" id="SSF50090">
    <property type="entry name" value="Electron transport accessory proteins"/>
    <property type="match status" value="1"/>
</dbReference>
<comment type="caution">
    <text evidence="2">The sequence shown here is derived from an EMBL/GenBank/DDBJ whole genome shotgun (WGS) entry which is preliminary data.</text>
</comment>
<dbReference type="InterPro" id="IPR008990">
    <property type="entry name" value="Elect_transpt_acc-like_dom_sf"/>
</dbReference>
<keyword evidence="3" id="KW-1185">Reference proteome</keyword>
<evidence type="ECO:0000313" key="2">
    <source>
        <dbReference type="EMBL" id="GGC79259.1"/>
    </source>
</evidence>
<sequence>MNGIHDLGGMHGLGPIDIDPGQPIFRAEWERRMFGMFILAFAGGHFNIDQFRAAIEKMSPAHYLESPYYEHWLHSLERWCIANGSLTEAEIDKRVGEIRQGQA</sequence>
<evidence type="ECO:0000313" key="3">
    <source>
        <dbReference type="Proteomes" id="UP000637002"/>
    </source>
</evidence>
<dbReference type="EMBL" id="BMGG01000007">
    <property type="protein sequence ID" value="GGC79259.1"/>
    <property type="molecule type" value="Genomic_DNA"/>
</dbReference>
<protein>
    <recommendedName>
        <fullName evidence="1">Nitrile hydratase beta subunit-like N-terminal domain-containing protein</fullName>
    </recommendedName>
</protein>
<evidence type="ECO:0000259" key="1">
    <source>
        <dbReference type="Pfam" id="PF21006"/>
    </source>
</evidence>